<feature type="transmembrane region" description="Helical" evidence="1">
    <location>
        <begin position="12"/>
        <end position="30"/>
    </location>
</feature>
<proteinExistence type="predicted"/>
<sequence>MQFLPENKKRTIVYLVILALAVGGSAYLLLKNPSAPPPPPSVSTGGTRSALLLPYGSQIDTALIQGDKFRALVAPPPLTVQPEEQGKTDLFQ</sequence>
<protein>
    <submittedName>
        <fullName evidence="2">Uncharacterized protein</fullName>
    </submittedName>
</protein>
<evidence type="ECO:0000313" key="3">
    <source>
        <dbReference type="Proteomes" id="UP000176547"/>
    </source>
</evidence>
<accession>A0A1F5NC97</accession>
<evidence type="ECO:0000256" key="1">
    <source>
        <dbReference type="SAM" id="Phobius"/>
    </source>
</evidence>
<reference evidence="2 3" key="1">
    <citation type="journal article" date="2016" name="Nat. Commun.">
        <title>Thousands of microbial genomes shed light on interconnected biogeochemical processes in an aquifer system.</title>
        <authorList>
            <person name="Anantharaman K."/>
            <person name="Brown C.T."/>
            <person name="Hug L.A."/>
            <person name="Sharon I."/>
            <person name="Castelle C.J."/>
            <person name="Probst A.J."/>
            <person name="Thomas B.C."/>
            <person name="Singh A."/>
            <person name="Wilkins M.J."/>
            <person name="Karaoz U."/>
            <person name="Brodie E.L."/>
            <person name="Williams K.H."/>
            <person name="Hubbard S.S."/>
            <person name="Banfield J.F."/>
        </authorList>
    </citation>
    <scope>NUCLEOTIDE SEQUENCE [LARGE SCALE GENOMIC DNA]</scope>
</reference>
<evidence type="ECO:0000313" key="2">
    <source>
        <dbReference type="EMBL" id="OGE75269.1"/>
    </source>
</evidence>
<dbReference type="AlphaFoldDB" id="A0A1F5NC97"/>
<dbReference type="Proteomes" id="UP000176547">
    <property type="component" value="Unassembled WGS sequence"/>
</dbReference>
<name>A0A1F5NC97_9BACT</name>
<dbReference type="EMBL" id="MFEG01000032">
    <property type="protein sequence ID" value="OGE75269.1"/>
    <property type="molecule type" value="Genomic_DNA"/>
</dbReference>
<keyword evidence="1" id="KW-0472">Membrane</keyword>
<organism evidence="2 3">
    <name type="scientific">Candidatus Doudnabacteria bacterium RIFCSPHIGHO2_01_52_17</name>
    <dbReference type="NCBI Taxonomy" id="1817820"/>
    <lineage>
        <taxon>Bacteria</taxon>
        <taxon>Candidatus Doudnaibacteriota</taxon>
    </lineage>
</organism>
<comment type="caution">
    <text evidence="2">The sequence shown here is derived from an EMBL/GenBank/DDBJ whole genome shotgun (WGS) entry which is preliminary data.</text>
</comment>
<keyword evidence="1" id="KW-1133">Transmembrane helix</keyword>
<gene>
    <name evidence="2" type="ORF">A3K06_03205</name>
</gene>
<keyword evidence="1" id="KW-0812">Transmembrane</keyword>